<dbReference type="OrthoDB" id="10285823at2759"/>
<proteinExistence type="predicted"/>
<keyword evidence="4" id="KW-1185">Reference proteome</keyword>
<accession>H0ERX0</accession>
<dbReference type="AlphaFoldDB" id="H0ERX0"/>
<comment type="caution">
    <text evidence="3">The sequence shown here is derived from an EMBL/GenBank/DDBJ whole genome shotgun (WGS) entry which is preliminary data.</text>
</comment>
<evidence type="ECO:0000313" key="3">
    <source>
        <dbReference type="EMBL" id="EHK98694.1"/>
    </source>
</evidence>
<feature type="coiled-coil region" evidence="1">
    <location>
        <begin position="136"/>
        <end position="208"/>
    </location>
</feature>
<dbReference type="EMBL" id="AGUE01000138">
    <property type="protein sequence ID" value="EHK98694.1"/>
    <property type="molecule type" value="Genomic_DNA"/>
</dbReference>
<keyword evidence="1" id="KW-0175">Coiled coil</keyword>
<dbReference type="HOGENOM" id="CLU_1107228_0_0_1"/>
<reference evidence="3 4" key="1">
    <citation type="journal article" date="2012" name="Eukaryot. Cell">
        <title>Genome sequence of the fungus Glarea lozoyensis: the first genome sequence of a species from the Helotiaceae family.</title>
        <authorList>
            <person name="Youssar L."/>
            <person name="Gruening B.A."/>
            <person name="Erxleben A."/>
            <person name="Guenther S."/>
            <person name="Huettel W."/>
        </authorList>
    </citation>
    <scope>NUCLEOTIDE SEQUENCE [LARGE SCALE GENOMIC DNA]</scope>
    <source>
        <strain evidence="4">ATCC 74030 / MF5533</strain>
    </source>
</reference>
<dbReference type="Proteomes" id="UP000005446">
    <property type="component" value="Unassembled WGS sequence"/>
</dbReference>
<protein>
    <submittedName>
        <fullName evidence="3">Uncharacterized protein</fullName>
    </submittedName>
</protein>
<evidence type="ECO:0000256" key="1">
    <source>
        <dbReference type="SAM" id="Coils"/>
    </source>
</evidence>
<gene>
    <name evidence="3" type="ORF">M7I_5442</name>
</gene>
<feature type="region of interest" description="Disordered" evidence="2">
    <location>
        <begin position="230"/>
        <end position="251"/>
    </location>
</feature>
<evidence type="ECO:0000313" key="4">
    <source>
        <dbReference type="Proteomes" id="UP000005446"/>
    </source>
</evidence>
<sequence length="251" mass="28801">MDLNLLHQQLKEKIEGHLKMYDKAADDLNKGLLPLCPDGTTRCIGELWEFLNQRQAWVNRHIHGLHVHVEKFRDLLFLEAEYRKKLDEFAQKDNILGRKMDNIGQQMDCALDAINMIQVPTLPDGHAGMLHPEREIADLEAEWRQLKEEERMLKLEREMDREKLQSALAEQNKAEIAAAAMIDQHNENEAAIEKYRVASKEVQELSRNKILLDSRLDAIIKDMESVNSPPFVHPDVDSTDGKGKDACGFNG</sequence>
<evidence type="ECO:0000256" key="2">
    <source>
        <dbReference type="SAM" id="MobiDB-lite"/>
    </source>
</evidence>
<feature type="compositionally biased region" description="Basic and acidic residues" evidence="2">
    <location>
        <begin position="234"/>
        <end position="245"/>
    </location>
</feature>
<name>H0ERX0_GLAL7</name>
<dbReference type="InParanoid" id="H0ERX0"/>
<organism evidence="3 4">
    <name type="scientific">Glarea lozoyensis (strain ATCC 74030 / MF5533)</name>
    <dbReference type="NCBI Taxonomy" id="1104152"/>
    <lineage>
        <taxon>Eukaryota</taxon>
        <taxon>Fungi</taxon>
        <taxon>Dikarya</taxon>
        <taxon>Ascomycota</taxon>
        <taxon>Pezizomycotina</taxon>
        <taxon>Leotiomycetes</taxon>
        <taxon>Helotiales</taxon>
        <taxon>Helotiaceae</taxon>
        <taxon>Glarea</taxon>
    </lineage>
</organism>